<evidence type="ECO:0000259" key="5">
    <source>
        <dbReference type="PROSITE" id="PS50944"/>
    </source>
</evidence>
<dbReference type="InterPro" id="IPR001367">
    <property type="entry name" value="Fe_dep_repressor"/>
</dbReference>
<evidence type="ECO:0000313" key="7">
    <source>
        <dbReference type="Proteomes" id="UP000033058"/>
    </source>
</evidence>
<dbReference type="EMBL" id="CP009509">
    <property type="protein sequence ID" value="AKB41248.1"/>
    <property type="molecule type" value="Genomic_DNA"/>
</dbReference>
<name>A0A0E3PZQ6_METMZ</name>
<comment type="similarity">
    <text evidence="1">Belongs to the DtxR/MntR family.</text>
</comment>
<dbReference type="RefSeq" id="WP_011034489.1">
    <property type="nucleotide sequence ID" value="NZ_CP009509.1"/>
</dbReference>
<feature type="domain" description="HTH dtxR-type" evidence="5">
    <location>
        <begin position="1"/>
        <end position="63"/>
    </location>
</feature>
<dbReference type="PROSITE" id="PS50944">
    <property type="entry name" value="HTH_DTXR"/>
    <property type="match status" value="1"/>
</dbReference>
<evidence type="ECO:0000256" key="3">
    <source>
        <dbReference type="ARBA" id="ARBA00023125"/>
    </source>
</evidence>
<dbReference type="SUPFAM" id="SSF46785">
    <property type="entry name" value="Winged helix' DNA-binding domain"/>
    <property type="match status" value="1"/>
</dbReference>
<dbReference type="SMART" id="SM00529">
    <property type="entry name" value="HTH_DTXR"/>
    <property type="match status" value="1"/>
</dbReference>
<evidence type="ECO:0000256" key="2">
    <source>
        <dbReference type="ARBA" id="ARBA00023015"/>
    </source>
</evidence>
<keyword evidence="4" id="KW-0804">Transcription</keyword>
<reference evidence="6 7" key="1">
    <citation type="submission" date="2014-07" db="EMBL/GenBank/DDBJ databases">
        <title>Methanogenic archaea and the global carbon cycle.</title>
        <authorList>
            <person name="Henriksen J.R."/>
            <person name="Luke J."/>
            <person name="Reinhart S."/>
            <person name="Benedict M.N."/>
            <person name="Youngblut N.D."/>
            <person name="Metcalf M.E."/>
            <person name="Whitaker R.J."/>
            <person name="Metcalf W.W."/>
        </authorList>
    </citation>
    <scope>NUCLEOTIDE SEQUENCE [LARGE SCALE GENOMIC DNA]</scope>
    <source>
        <strain evidence="6 7">WWM610</strain>
    </source>
</reference>
<dbReference type="FunFam" id="1.10.60.10:FF:000005">
    <property type="entry name" value="Transcriptional regulator MntR protein"/>
    <property type="match status" value="1"/>
</dbReference>
<dbReference type="GO" id="GO:0046914">
    <property type="term" value="F:transition metal ion binding"/>
    <property type="evidence" value="ECO:0007669"/>
    <property type="project" value="InterPro"/>
</dbReference>
<dbReference type="Gene3D" id="1.10.10.10">
    <property type="entry name" value="Winged helix-like DNA-binding domain superfamily/Winged helix DNA-binding domain"/>
    <property type="match status" value="1"/>
</dbReference>
<dbReference type="Gene3D" id="1.10.60.10">
    <property type="entry name" value="Iron dependent repressor, metal binding and dimerisation domain"/>
    <property type="match status" value="1"/>
</dbReference>
<sequence>MTTERDEDYLKIIASIVEEKGYAKVKDVAKELELGPSTVTGMFKKLDKEGYINYEKYGGVTLTEKGTEIARKTREKYSMLKEFLMHLGLDEKTAEEDACKIEHILDPKTAKILKKFVEFTDKEDESRIWIEHFRYFVETGKYIYYSPENRDKCPVHGKKTD</sequence>
<dbReference type="GO" id="GO:0003700">
    <property type="term" value="F:DNA-binding transcription factor activity"/>
    <property type="evidence" value="ECO:0007669"/>
    <property type="project" value="InterPro"/>
</dbReference>
<dbReference type="GO" id="GO:0003677">
    <property type="term" value="F:DNA binding"/>
    <property type="evidence" value="ECO:0007669"/>
    <property type="project" value="UniProtKB-KW"/>
</dbReference>
<evidence type="ECO:0000313" key="6">
    <source>
        <dbReference type="EMBL" id="AKB41248.1"/>
    </source>
</evidence>
<organism evidence="6 7">
    <name type="scientific">Methanosarcina mazei WWM610</name>
    <dbReference type="NCBI Taxonomy" id="1434117"/>
    <lineage>
        <taxon>Archaea</taxon>
        <taxon>Methanobacteriati</taxon>
        <taxon>Methanobacteriota</taxon>
        <taxon>Stenosarchaea group</taxon>
        <taxon>Methanomicrobia</taxon>
        <taxon>Methanosarcinales</taxon>
        <taxon>Methanosarcinaceae</taxon>
        <taxon>Methanosarcina</taxon>
    </lineage>
</organism>
<dbReference type="PANTHER" id="PTHR33238">
    <property type="entry name" value="IRON (METAL) DEPENDENT REPRESSOR, DTXR FAMILY"/>
    <property type="match status" value="1"/>
</dbReference>
<accession>A0A0E3PZQ6</accession>
<dbReference type="HOGENOM" id="CLU_069532_3_0_2"/>
<dbReference type="Pfam" id="PF02742">
    <property type="entry name" value="Fe_dep_repr_C"/>
    <property type="match status" value="1"/>
</dbReference>
<protein>
    <submittedName>
        <fullName evidence="6">Iron-dependent repressor IdeR/DtxR</fullName>
    </submittedName>
</protein>
<dbReference type="GO" id="GO:0046983">
    <property type="term" value="F:protein dimerization activity"/>
    <property type="evidence" value="ECO:0007669"/>
    <property type="project" value="InterPro"/>
</dbReference>
<dbReference type="AlphaFoldDB" id="A0A0E3PZQ6"/>
<dbReference type="InterPro" id="IPR022689">
    <property type="entry name" value="Iron_dep_repressor"/>
</dbReference>
<evidence type="ECO:0000256" key="4">
    <source>
        <dbReference type="ARBA" id="ARBA00023163"/>
    </source>
</evidence>
<dbReference type="SUPFAM" id="SSF47979">
    <property type="entry name" value="Iron-dependent repressor protein, dimerization domain"/>
    <property type="match status" value="1"/>
</dbReference>
<dbReference type="InterPro" id="IPR050536">
    <property type="entry name" value="DtxR_MntR_Metal-Reg"/>
</dbReference>
<keyword evidence="3" id="KW-0238">DNA-binding</keyword>
<dbReference type="PATRIC" id="fig|1434117.4.peg.2880"/>
<keyword evidence="2" id="KW-0805">Transcription regulation</keyword>
<dbReference type="GeneID" id="24852003"/>
<proteinExistence type="inferred from homology"/>
<evidence type="ECO:0000256" key="1">
    <source>
        <dbReference type="ARBA" id="ARBA00007871"/>
    </source>
</evidence>
<dbReference type="PANTHER" id="PTHR33238:SF7">
    <property type="entry name" value="IRON-DEPENDENT TRANSCRIPTIONAL REGULATOR"/>
    <property type="match status" value="1"/>
</dbReference>
<dbReference type="Proteomes" id="UP000033058">
    <property type="component" value="Chromosome"/>
</dbReference>
<dbReference type="InterPro" id="IPR036388">
    <property type="entry name" value="WH-like_DNA-bd_sf"/>
</dbReference>
<gene>
    <name evidence="6" type="ORF">MSMAW_2257</name>
</gene>
<dbReference type="FunFam" id="1.10.10.10:FF:000189">
    <property type="entry name" value="HTH-type transcriptional regulator MntR"/>
    <property type="match status" value="1"/>
</dbReference>
<dbReference type="InterPro" id="IPR036421">
    <property type="entry name" value="Fe_dep_repressor_sf"/>
</dbReference>
<dbReference type="Pfam" id="PF01325">
    <property type="entry name" value="Fe_dep_repress"/>
    <property type="match status" value="1"/>
</dbReference>
<dbReference type="InterPro" id="IPR036390">
    <property type="entry name" value="WH_DNA-bd_sf"/>
</dbReference>
<dbReference type="InterPro" id="IPR022687">
    <property type="entry name" value="HTH_DTXR"/>
</dbReference>